<keyword evidence="7" id="KW-0464">Manganese</keyword>
<keyword evidence="4" id="KW-0479">Metal-binding</keyword>
<evidence type="ECO:0000256" key="2">
    <source>
        <dbReference type="ARBA" id="ARBA00001946"/>
    </source>
</evidence>
<evidence type="ECO:0000256" key="7">
    <source>
        <dbReference type="ARBA" id="ARBA00023211"/>
    </source>
</evidence>
<name>A0ABP7AHC0_9ACTN</name>
<evidence type="ECO:0000313" key="10">
    <source>
        <dbReference type="EMBL" id="GAA3632699.1"/>
    </source>
</evidence>
<evidence type="ECO:0000313" key="11">
    <source>
        <dbReference type="Proteomes" id="UP001501074"/>
    </source>
</evidence>
<dbReference type="CDD" id="cd03426">
    <property type="entry name" value="NUDIX_CoAse_Nudt7"/>
    <property type="match status" value="1"/>
</dbReference>
<evidence type="ECO:0000256" key="4">
    <source>
        <dbReference type="ARBA" id="ARBA00022723"/>
    </source>
</evidence>
<reference evidence="11" key="1">
    <citation type="journal article" date="2019" name="Int. J. Syst. Evol. Microbiol.">
        <title>The Global Catalogue of Microorganisms (GCM) 10K type strain sequencing project: providing services to taxonomists for standard genome sequencing and annotation.</title>
        <authorList>
            <consortium name="The Broad Institute Genomics Platform"/>
            <consortium name="The Broad Institute Genome Sequencing Center for Infectious Disease"/>
            <person name="Wu L."/>
            <person name="Ma J."/>
        </authorList>
    </citation>
    <scope>NUCLEOTIDE SEQUENCE [LARGE SCALE GENOMIC DNA]</scope>
    <source>
        <strain evidence="11">JCM 16902</strain>
    </source>
</reference>
<comment type="similarity">
    <text evidence="3">Belongs to the Nudix hydrolase family. PCD1 subfamily.</text>
</comment>
<evidence type="ECO:0000256" key="8">
    <source>
        <dbReference type="SAM" id="Phobius"/>
    </source>
</evidence>
<keyword evidence="11" id="KW-1185">Reference proteome</keyword>
<dbReference type="PROSITE" id="PS01293">
    <property type="entry name" value="NUDIX_COA"/>
    <property type="match status" value="1"/>
</dbReference>
<dbReference type="SUPFAM" id="SSF55811">
    <property type="entry name" value="Nudix"/>
    <property type="match status" value="1"/>
</dbReference>
<comment type="cofactor">
    <cofactor evidence="2">
        <name>Mg(2+)</name>
        <dbReference type="ChEBI" id="CHEBI:18420"/>
    </cofactor>
</comment>
<protein>
    <submittedName>
        <fullName evidence="10">CoA pyrophosphatase</fullName>
    </submittedName>
</protein>
<dbReference type="Pfam" id="PF00293">
    <property type="entry name" value="NUDIX"/>
    <property type="match status" value="1"/>
</dbReference>
<dbReference type="PROSITE" id="PS51462">
    <property type="entry name" value="NUDIX"/>
    <property type="match status" value="1"/>
</dbReference>
<dbReference type="EMBL" id="BAAAZO010000011">
    <property type="protein sequence ID" value="GAA3632699.1"/>
    <property type="molecule type" value="Genomic_DNA"/>
</dbReference>
<dbReference type="Proteomes" id="UP001501074">
    <property type="component" value="Unassembled WGS sequence"/>
</dbReference>
<keyword evidence="8" id="KW-0812">Transmembrane</keyword>
<evidence type="ECO:0000256" key="1">
    <source>
        <dbReference type="ARBA" id="ARBA00001936"/>
    </source>
</evidence>
<keyword evidence="8" id="KW-0472">Membrane</keyword>
<evidence type="ECO:0000256" key="6">
    <source>
        <dbReference type="ARBA" id="ARBA00022842"/>
    </source>
</evidence>
<dbReference type="InterPro" id="IPR000059">
    <property type="entry name" value="NUDIX_hydrolase_NudL_CS"/>
</dbReference>
<comment type="caution">
    <text evidence="10">The sequence shown here is derived from an EMBL/GenBank/DDBJ whole genome shotgun (WGS) entry which is preliminary data.</text>
</comment>
<dbReference type="RefSeq" id="WP_231483909.1">
    <property type="nucleotide sequence ID" value="NZ_BAAAZO010000011.1"/>
</dbReference>
<dbReference type="InterPro" id="IPR000086">
    <property type="entry name" value="NUDIX_hydrolase_dom"/>
</dbReference>
<comment type="cofactor">
    <cofactor evidence="1">
        <name>Mn(2+)</name>
        <dbReference type="ChEBI" id="CHEBI:29035"/>
    </cofactor>
</comment>
<proteinExistence type="inferred from homology"/>
<feature type="domain" description="Nudix hydrolase" evidence="9">
    <location>
        <begin position="34"/>
        <end position="174"/>
    </location>
</feature>
<dbReference type="InterPro" id="IPR015797">
    <property type="entry name" value="NUDIX_hydrolase-like_dom_sf"/>
</dbReference>
<evidence type="ECO:0000256" key="3">
    <source>
        <dbReference type="ARBA" id="ARBA00006506"/>
    </source>
</evidence>
<dbReference type="InterPro" id="IPR045121">
    <property type="entry name" value="CoAse"/>
</dbReference>
<dbReference type="PANTHER" id="PTHR12992:SF11">
    <property type="entry name" value="MITOCHONDRIAL COENZYME A DIPHOSPHATASE NUDT8"/>
    <property type="match status" value="1"/>
</dbReference>
<gene>
    <name evidence="10" type="ORF">GCM10022223_58730</name>
</gene>
<feature type="transmembrane region" description="Helical" evidence="8">
    <location>
        <begin position="177"/>
        <end position="196"/>
    </location>
</feature>
<evidence type="ECO:0000259" key="9">
    <source>
        <dbReference type="PROSITE" id="PS51462"/>
    </source>
</evidence>
<dbReference type="PANTHER" id="PTHR12992">
    <property type="entry name" value="NUDIX HYDROLASE"/>
    <property type="match status" value="1"/>
</dbReference>
<keyword evidence="6" id="KW-0460">Magnesium</keyword>
<dbReference type="Gene3D" id="3.90.79.10">
    <property type="entry name" value="Nucleoside Triphosphate Pyrophosphohydrolase"/>
    <property type="match status" value="1"/>
</dbReference>
<accession>A0ABP7AHC0</accession>
<organism evidence="10 11">
    <name type="scientific">Kineosporia mesophila</name>
    <dbReference type="NCBI Taxonomy" id="566012"/>
    <lineage>
        <taxon>Bacteria</taxon>
        <taxon>Bacillati</taxon>
        <taxon>Actinomycetota</taxon>
        <taxon>Actinomycetes</taxon>
        <taxon>Kineosporiales</taxon>
        <taxon>Kineosporiaceae</taxon>
        <taxon>Kineosporia</taxon>
    </lineage>
</organism>
<keyword evidence="8" id="KW-1133">Transmembrane helix</keyword>
<sequence length="245" mass="26451">MTSSPPAWLDRLTQAVADPRHRPALRTLTAPGPDARHSAVLVLFGPGENGPDVLLTQRAATLRSHAGQVAFPGGRVDPGDAGPAGAALREAQEEAGVEPGDVLVRAECAELFLNVTNFRVTPVIGWWQRPTAPVPGDPGEVERVVRVPLAELTDPANRFVTHFRDRRAGPGFEASGLFVWGFTAAVLSWMLGLAGLEEPWDRTRIIPVPEQQVRLSARQELRRDLIEQQGLSVHGTSGPDEVEVP</sequence>
<keyword evidence="5" id="KW-0378">Hydrolase</keyword>
<evidence type="ECO:0000256" key="5">
    <source>
        <dbReference type="ARBA" id="ARBA00022801"/>
    </source>
</evidence>